<dbReference type="GO" id="GO:0016020">
    <property type="term" value="C:membrane"/>
    <property type="evidence" value="ECO:0007669"/>
    <property type="project" value="TreeGrafter"/>
</dbReference>
<proteinExistence type="inferred from homology"/>
<dbReference type="InterPro" id="IPR002347">
    <property type="entry name" value="SDR_fam"/>
</dbReference>
<dbReference type="PRINTS" id="PR00081">
    <property type="entry name" value="GDHRDH"/>
</dbReference>
<dbReference type="AlphaFoldDB" id="A0A3B1E7U8"/>
<organism evidence="3">
    <name type="scientific">hydrothermal vent metagenome</name>
    <dbReference type="NCBI Taxonomy" id="652676"/>
    <lineage>
        <taxon>unclassified sequences</taxon>
        <taxon>metagenomes</taxon>
        <taxon>ecological metagenomes</taxon>
    </lineage>
</organism>
<evidence type="ECO:0000256" key="1">
    <source>
        <dbReference type="ARBA" id="ARBA00006484"/>
    </source>
</evidence>
<reference evidence="3" key="1">
    <citation type="submission" date="2018-06" db="EMBL/GenBank/DDBJ databases">
        <authorList>
            <person name="Zhirakovskaya E."/>
        </authorList>
    </citation>
    <scope>NUCLEOTIDE SEQUENCE</scope>
</reference>
<dbReference type="EMBL" id="UOGK01000333">
    <property type="protein sequence ID" value="VAX40107.1"/>
    <property type="molecule type" value="Genomic_DNA"/>
</dbReference>
<keyword evidence="2" id="KW-0560">Oxidoreductase</keyword>
<name>A0A3B1E7U8_9ZZZZ</name>
<protein>
    <submittedName>
        <fullName evidence="3">Short-chain dehydrogenase/reductase SDR</fullName>
    </submittedName>
</protein>
<comment type="similarity">
    <text evidence="1">Belongs to the short-chain dehydrogenases/reductases (SDR) family.</text>
</comment>
<dbReference type="PANTHER" id="PTHR44196">
    <property type="entry name" value="DEHYDROGENASE/REDUCTASE SDR FAMILY MEMBER 7B"/>
    <property type="match status" value="1"/>
</dbReference>
<dbReference type="PANTHER" id="PTHR44196:SF1">
    <property type="entry name" value="DEHYDROGENASE_REDUCTASE SDR FAMILY MEMBER 7B"/>
    <property type="match status" value="1"/>
</dbReference>
<accession>A0A3B1E7U8</accession>
<dbReference type="Gene3D" id="3.40.50.720">
    <property type="entry name" value="NAD(P)-binding Rossmann-like Domain"/>
    <property type="match status" value="1"/>
</dbReference>
<evidence type="ECO:0000256" key="2">
    <source>
        <dbReference type="ARBA" id="ARBA00023002"/>
    </source>
</evidence>
<dbReference type="SUPFAM" id="SSF51735">
    <property type="entry name" value="NAD(P)-binding Rossmann-fold domains"/>
    <property type="match status" value="1"/>
</dbReference>
<dbReference type="Pfam" id="PF00106">
    <property type="entry name" value="adh_short"/>
    <property type="match status" value="1"/>
</dbReference>
<gene>
    <name evidence="3" type="ORF">MNBD_PLANCTO03-2024</name>
</gene>
<evidence type="ECO:0000313" key="3">
    <source>
        <dbReference type="EMBL" id="VAX40107.1"/>
    </source>
</evidence>
<sequence length="282" mass="30229">MKLDIHNLPIAITGAGTGIGKATALACARADMPVALAGRREEPLREVQTAIETAGGRAIVVPTDVADPDASARFIARTIEEFGTIYAVFANAGYGLRGPVHELSDDAIRKIFETNFFGSMHVIRPALAHMLEHRAGEKHRGHILLCSSCLSKLGTPYTAPYSASKALQDHFGRAMRHELQPQGIHVSTVHPIGTRTEFIEAANRVSGGAGESMPPPEAFTQPPERIARAVVACLRTPKGEVWTSHTVRLAFAAATACPALADWGIARALRKRDLPADNAHND</sequence>
<dbReference type="InterPro" id="IPR036291">
    <property type="entry name" value="NAD(P)-bd_dom_sf"/>
</dbReference>
<dbReference type="GO" id="GO:0016491">
    <property type="term" value="F:oxidoreductase activity"/>
    <property type="evidence" value="ECO:0007669"/>
    <property type="project" value="UniProtKB-KW"/>
</dbReference>